<organism evidence="1 2">
    <name type="scientific">Olea europaea subsp. europaea</name>
    <dbReference type="NCBI Taxonomy" id="158383"/>
    <lineage>
        <taxon>Eukaryota</taxon>
        <taxon>Viridiplantae</taxon>
        <taxon>Streptophyta</taxon>
        <taxon>Embryophyta</taxon>
        <taxon>Tracheophyta</taxon>
        <taxon>Spermatophyta</taxon>
        <taxon>Magnoliopsida</taxon>
        <taxon>eudicotyledons</taxon>
        <taxon>Gunneridae</taxon>
        <taxon>Pentapetalae</taxon>
        <taxon>asterids</taxon>
        <taxon>lamiids</taxon>
        <taxon>Lamiales</taxon>
        <taxon>Oleaceae</taxon>
        <taxon>Oleeae</taxon>
        <taxon>Olea</taxon>
    </lineage>
</organism>
<protein>
    <submittedName>
        <fullName evidence="1">Uncharacterized protein</fullName>
    </submittedName>
</protein>
<accession>A0A8S0RYN4</accession>
<sequence>MQKSEELWQKEKQSEITKRPPIWDCGSSLYDSFERKAFEKQLDSAISSRTLSMPHLSDRHLELPPQISNKKSSKLSRSFHKLLRSVFRPKQNKSGQGFYVAYDTPSTLSAIPEAPEFDRLSPEIRSLVRRTASDRFTATSVGIYCA</sequence>
<reference evidence="1 2" key="1">
    <citation type="submission" date="2019-12" db="EMBL/GenBank/DDBJ databases">
        <authorList>
            <person name="Alioto T."/>
            <person name="Alioto T."/>
            <person name="Gomez Garrido J."/>
        </authorList>
    </citation>
    <scope>NUCLEOTIDE SEQUENCE [LARGE SCALE GENOMIC DNA]</scope>
</reference>
<evidence type="ECO:0000313" key="2">
    <source>
        <dbReference type="Proteomes" id="UP000594638"/>
    </source>
</evidence>
<dbReference type="Proteomes" id="UP000594638">
    <property type="component" value="Unassembled WGS sequence"/>
</dbReference>
<dbReference type="PANTHER" id="PTHR33978:SF4">
    <property type="entry name" value="SERINE_THREONINE-KINASE"/>
    <property type="match status" value="1"/>
</dbReference>
<dbReference type="EMBL" id="CACTIH010003801">
    <property type="protein sequence ID" value="CAA2985315.1"/>
    <property type="molecule type" value="Genomic_DNA"/>
</dbReference>
<comment type="caution">
    <text evidence="1">The sequence shown here is derived from an EMBL/GenBank/DDBJ whole genome shotgun (WGS) entry which is preliminary data.</text>
</comment>
<dbReference type="OrthoDB" id="1932439at2759"/>
<gene>
    <name evidence="1" type="ORF">OLEA9_A029446</name>
</gene>
<dbReference type="Gramene" id="OE9A029446T1">
    <property type="protein sequence ID" value="OE9A029446C1"/>
    <property type="gene ID" value="OE9A029446"/>
</dbReference>
<evidence type="ECO:0000313" key="1">
    <source>
        <dbReference type="EMBL" id="CAA2985315.1"/>
    </source>
</evidence>
<dbReference type="PANTHER" id="PTHR33978">
    <property type="entry name" value="SERINE/THREONINE-KINASE"/>
    <property type="match status" value="1"/>
</dbReference>
<dbReference type="AlphaFoldDB" id="A0A8S0RYN4"/>
<keyword evidence="2" id="KW-1185">Reference proteome</keyword>
<name>A0A8S0RYN4_OLEEU</name>
<proteinExistence type="predicted"/>